<organism evidence="2 3">
    <name type="scientific">Histidinibacterium lentulum</name>
    <dbReference type="NCBI Taxonomy" id="2480588"/>
    <lineage>
        <taxon>Bacteria</taxon>
        <taxon>Pseudomonadati</taxon>
        <taxon>Pseudomonadota</taxon>
        <taxon>Alphaproteobacteria</taxon>
        <taxon>Rhodobacterales</taxon>
        <taxon>Paracoccaceae</taxon>
        <taxon>Histidinibacterium</taxon>
    </lineage>
</organism>
<protein>
    <recommendedName>
        <fullName evidence="1">Flagellin C-terminal domain-containing protein</fullName>
    </recommendedName>
</protein>
<dbReference type="InterPro" id="IPR046358">
    <property type="entry name" value="Flagellin_C"/>
</dbReference>
<gene>
    <name evidence="2" type="ORF">EAT49_08050</name>
</gene>
<proteinExistence type="predicted"/>
<evidence type="ECO:0000313" key="2">
    <source>
        <dbReference type="EMBL" id="ROU03230.1"/>
    </source>
</evidence>
<comment type="caution">
    <text evidence="2">The sequence shown here is derived from an EMBL/GenBank/DDBJ whole genome shotgun (WGS) entry which is preliminary data.</text>
</comment>
<keyword evidence="3" id="KW-1185">Reference proteome</keyword>
<dbReference type="EMBL" id="RDRB01000003">
    <property type="protein sequence ID" value="ROU03230.1"/>
    <property type="molecule type" value="Genomic_DNA"/>
</dbReference>
<dbReference type="Proteomes" id="UP000268016">
    <property type="component" value="Unassembled WGS sequence"/>
</dbReference>
<name>A0A3N2R6X2_9RHOB</name>
<feature type="domain" description="Flagellin C-terminal" evidence="1">
    <location>
        <begin position="260"/>
        <end position="326"/>
    </location>
</feature>
<dbReference type="OrthoDB" id="7312911at2"/>
<evidence type="ECO:0000313" key="3">
    <source>
        <dbReference type="Proteomes" id="UP000268016"/>
    </source>
</evidence>
<dbReference type="SUPFAM" id="SSF64518">
    <property type="entry name" value="Phase 1 flagellin"/>
    <property type="match status" value="1"/>
</dbReference>
<dbReference type="Pfam" id="PF00700">
    <property type="entry name" value="Flagellin_C"/>
    <property type="match status" value="1"/>
</dbReference>
<evidence type="ECO:0000259" key="1">
    <source>
        <dbReference type="Pfam" id="PF00700"/>
    </source>
</evidence>
<accession>A0A3N2R6X2</accession>
<dbReference type="RefSeq" id="WP_123641778.1">
    <property type="nucleotide sequence ID" value="NZ_ML119083.1"/>
</dbReference>
<dbReference type="AlphaFoldDB" id="A0A3N2R6X2"/>
<sequence>MPTLTTGDLSRHFLAGTRTRQIKAELQTLHQELGTGRVADTARHLGADTGRLLHMDHRLAAIDSHVGANRLTADRLAHMQISLDAMESRRSGLADHALSLPASVSDVQLDGFADAARTGFSAMVADLGVSLAGRRLFGGAASDGPVLASPDAILAELRGAVSGAATADQVAARISDWFAAPGGGFETMGYLGATGAAETQRLGDGSVAIVSVRADSAELRDVLAAAALAAILDGGPPGLPGEERGALARLSGLALLSAAAPFAESRGRLGRAEQAVETATVRLQSERTSLLMQRNDMVASDPFATATRLEAVRTQLQITFEVTARLAGLSFADYIR</sequence>
<reference evidence="2 3" key="1">
    <citation type="submission" date="2018-10" db="EMBL/GenBank/DDBJ databases">
        <title>Histidinibacterium lentulum gen. nov., sp. nov., a marine bacterium from the culture broth of Picochlorum sp. 122.</title>
        <authorList>
            <person name="Wang G."/>
        </authorList>
    </citation>
    <scope>NUCLEOTIDE SEQUENCE [LARGE SCALE GENOMIC DNA]</scope>
    <source>
        <strain evidence="2 3">B17</strain>
    </source>
</reference>